<protein>
    <submittedName>
        <fullName evidence="1">Nucleotide pyrophosphohydrolase</fullName>
    </submittedName>
</protein>
<dbReference type="GO" id="GO:0016787">
    <property type="term" value="F:hydrolase activity"/>
    <property type="evidence" value="ECO:0007669"/>
    <property type="project" value="UniProtKB-KW"/>
</dbReference>
<keyword evidence="1" id="KW-0378">Hydrolase</keyword>
<comment type="caution">
    <text evidence="1">The sequence shown here is derived from an EMBL/GenBank/DDBJ whole genome shotgun (WGS) entry which is preliminary data.</text>
</comment>
<name>A0A7Z7YSW3_STACP</name>
<proteinExistence type="predicted"/>
<reference evidence="1 2" key="1">
    <citation type="journal article" date="2019" name="Sci. Transl. Med.">
        <title>Quorum sensing between bacterial species on the skin protects against epidermal injury in atopic dermatitis.</title>
        <authorList>
            <person name="Williams M.R."/>
        </authorList>
    </citation>
    <scope>NUCLEOTIDE SEQUENCE [LARGE SCALE GENOMIC DNA]</scope>
    <source>
        <strain evidence="1 2">H8</strain>
    </source>
</reference>
<evidence type="ECO:0000313" key="2">
    <source>
        <dbReference type="Proteomes" id="UP000291949"/>
    </source>
</evidence>
<feature type="non-terminal residue" evidence="1">
    <location>
        <position position="30"/>
    </location>
</feature>
<gene>
    <name evidence="1" type="ORF">EQ811_15670</name>
</gene>
<dbReference type="Proteomes" id="UP000291949">
    <property type="component" value="Unassembled WGS sequence"/>
</dbReference>
<sequence>MKSLNEMQKEVDDYINQFNAGYFSPLAILA</sequence>
<dbReference type="EMBL" id="SCHC01000588">
    <property type="protein sequence ID" value="TBW68393.1"/>
    <property type="molecule type" value="Genomic_DNA"/>
</dbReference>
<organism evidence="1 2">
    <name type="scientific">Staphylococcus capitis</name>
    <dbReference type="NCBI Taxonomy" id="29388"/>
    <lineage>
        <taxon>Bacteria</taxon>
        <taxon>Bacillati</taxon>
        <taxon>Bacillota</taxon>
        <taxon>Bacilli</taxon>
        <taxon>Bacillales</taxon>
        <taxon>Staphylococcaceae</taxon>
        <taxon>Staphylococcus</taxon>
    </lineage>
</organism>
<evidence type="ECO:0000313" key="1">
    <source>
        <dbReference type="EMBL" id="TBW68393.1"/>
    </source>
</evidence>
<accession>A0A7Z7YSW3</accession>
<dbReference type="AlphaFoldDB" id="A0A7Z7YSW3"/>